<accession>A0ABW7RPR8</accession>
<evidence type="ECO:0000313" key="3">
    <source>
        <dbReference type="Proteomes" id="UP001610990"/>
    </source>
</evidence>
<dbReference type="EMBL" id="JBIRGH010000044">
    <property type="protein sequence ID" value="MFH8590070.1"/>
    <property type="molecule type" value="Genomic_DNA"/>
</dbReference>
<evidence type="ECO:0000313" key="2">
    <source>
        <dbReference type="EMBL" id="MFH8590070.1"/>
    </source>
</evidence>
<reference evidence="2 3" key="1">
    <citation type="submission" date="2024-10" db="EMBL/GenBank/DDBJ databases">
        <title>The Natural Products Discovery Center: Release of the First 8490 Sequenced Strains for Exploring Actinobacteria Biosynthetic Diversity.</title>
        <authorList>
            <person name="Kalkreuter E."/>
            <person name="Kautsar S.A."/>
            <person name="Yang D."/>
            <person name="Bader C.D."/>
            <person name="Teijaro C.N."/>
            <person name="Fluegel L."/>
            <person name="Davis C.M."/>
            <person name="Simpson J.R."/>
            <person name="Lauterbach L."/>
            <person name="Steele A.D."/>
            <person name="Gui C."/>
            <person name="Meng S."/>
            <person name="Li G."/>
            <person name="Viehrig K."/>
            <person name="Ye F."/>
            <person name="Su P."/>
            <person name="Kiefer A.F."/>
            <person name="Nichols A."/>
            <person name="Cepeda A.J."/>
            <person name="Yan W."/>
            <person name="Fan B."/>
            <person name="Jiang Y."/>
            <person name="Adhikari A."/>
            <person name="Zheng C.-J."/>
            <person name="Schuster L."/>
            <person name="Cowan T.M."/>
            <person name="Smanski M.J."/>
            <person name="Chevrette M.G."/>
            <person name="De Carvalho L.P.S."/>
            <person name="Shen B."/>
        </authorList>
    </citation>
    <scope>NUCLEOTIDE SEQUENCE [LARGE SCALE GENOMIC DNA]</scope>
    <source>
        <strain evidence="2 3">NPDC018013</strain>
    </source>
</reference>
<feature type="region of interest" description="Disordered" evidence="1">
    <location>
        <begin position="14"/>
        <end position="54"/>
    </location>
</feature>
<name>A0ABW7RPR8_9ACTN</name>
<gene>
    <name evidence="2" type="ORF">ACH4GP_37830</name>
</gene>
<feature type="compositionally biased region" description="Basic and acidic residues" evidence="1">
    <location>
        <begin position="20"/>
        <end position="32"/>
    </location>
</feature>
<evidence type="ECO:0000256" key="1">
    <source>
        <dbReference type="SAM" id="MobiDB-lite"/>
    </source>
</evidence>
<sequence length="54" mass="5484">MKITVIGATGALGSAVAPQGEHRGAAARHRLDALTSPHRAGGLRPASPYGDRLP</sequence>
<dbReference type="RefSeq" id="WP_397677108.1">
    <property type="nucleotide sequence ID" value="NZ_JBIRGH010000044.1"/>
</dbReference>
<keyword evidence="3" id="KW-1185">Reference proteome</keyword>
<protein>
    <submittedName>
        <fullName evidence="2">Uncharacterized protein</fullName>
    </submittedName>
</protein>
<dbReference type="Proteomes" id="UP001610990">
    <property type="component" value="Unassembled WGS sequence"/>
</dbReference>
<proteinExistence type="predicted"/>
<organism evidence="2 3">
    <name type="scientific">Streptomyces celluloflavus</name>
    <dbReference type="NCBI Taxonomy" id="58344"/>
    <lineage>
        <taxon>Bacteria</taxon>
        <taxon>Bacillati</taxon>
        <taxon>Actinomycetota</taxon>
        <taxon>Actinomycetes</taxon>
        <taxon>Kitasatosporales</taxon>
        <taxon>Streptomycetaceae</taxon>
        <taxon>Streptomyces</taxon>
    </lineage>
</organism>
<comment type="caution">
    <text evidence="2">The sequence shown here is derived from an EMBL/GenBank/DDBJ whole genome shotgun (WGS) entry which is preliminary data.</text>
</comment>